<gene>
    <name evidence="2" type="ORF">VKT23_013613</name>
</gene>
<comment type="caution">
    <text evidence="2">The sequence shown here is derived from an EMBL/GenBank/DDBJ whole genome shotgun (WGS) entry which is preliminary data.</text>
</comment>
<feature type="signal peptide" evidence="1">
    <location>
        <begin position="1"/>
        <end position="23"/>
    </location>
</feature>
<evidence type="ECO:0000256" key="1">
    <source>
        <dbReference type="SAM" id="SignalP"/>
    </source>
</evidence>
<feature type="chain" id="PRO_5045988106" description="Secreted protein" evidence="1">
    <location>
        <begin position="24"/>
        <end position="93"/>
    </location>
</feature>
<keyword evidence="1" id="KW-0732">Signal</keyword>
<dbReference type="EMBL" id="JBANRG010000037">
    <property type="protein sequence ID" value="KAK7448881.1"/>
    <property type="molecule type" value="Genomic_DNA"/>
</dbReference>
<name>A0ABR1J3A2_9AGAR</name>
<sequence>MYFRANTIVSVFACAMLSSSVLASPTPIEPVLTPIIAAKNNMGGTDTLGYGSQGQNQNTNLADAETNAGVSTANAQLFLVVVPIVAGLGSLVL</sequence>
<proteinExistence type="predicted"/>
<protein>
    <recommendedName>
        <fullName evidence="4">Secreted protein</fullName>
    </recommendedName>
</protein>
<evidence type="ECO:0000313" key="3">
    <source>
        <dbReference type="Proteomes" id="UP001498398"/>
    </source>
</evidence>
<accession>A0ABR1J3A2</accession>
<dbReference type="Proteomes" id="UP001498398">
    <property type="component" value="Unassembled WGS sequence"/>
</dbReference>
<reference evidence="2 3" key="1">
    <citation type="submission" date="2024-01" db="EMBL/GenBank/DDBJ databases">
        <title>A draft genome for the cacao thread blight pathogen Marasmiellus scandens.</title>
        <authorList>
            <person name="Baruah I.K."/>
            <person name="Leung J."/>
            <person name="Bukari Y."/>
            <person name="Amoako-Attah I."/>
            <person name="Meinhardt L.W."/>
            <person name="Bailey B.A."/>
            <person name="Cohen S.P."/>
        </authorList>
    </citation>
    <scope>NUCLEOTIDE SEQUENCE [LARGE SCALE GENOMIC DNA]</scope>
    <source>
        <strain evidence="2 3">GH-19</strain>
    </source>
</reference>
<organism evidence="2 3">
    <name type="scientific">Marasmiellus scandens</name>
    <dbReference type="NCBI Taxonomy" id="2682957"/>
    <lineage>
        <taxon>Eukaryota</taxon>
        <taxon>Fungi</taxon>
        <taxon>Dikarya</taxon>
        <taxon>Basidiomycota</taxon>
        <taxon>Agaricomycotina</taxon>
        <taxon>Agaricomycetes</taxon>
        <taxon>Agaricomycetidae</taxon>
        <taxon>Agaricales</taxon>
        <taxon>Marasmiineae</taxon>
        <taxon>Omphalotaceae</taxon>
        <taxon>Marasmiellus</taxon>
    </lineage>
</organism>
<evidence type="ECO:0000313" key="2">
    <source>
        <dbReference type="EMBL" id="KAK7448881.1"/>
    </source>
</evidence>
<keyword evidence="3" id="KW-1185">Reference proteome</keyword>
<evidence type="ECO:0008006" key="4">
    <source>
        <dbReference type="Google" id="ProtNLM"/>
    </source>
</evidence>